<dbReference type="CDD" id="cd00838">
    <property type="entry name" value="MPP_superfamily"/>
    <property type="match status" value="1"/>
</dbReference>
<accession>A0ABU2A7K4</accession>
<dbReference type="InterPro" id="IPR029052">
    <property type="entry name" value="Metallo-depent_PP-like"/>
</dbReference>
<sequence length="245" mass="26686">MRLALVSDIHGNLPALEAIAADIRRRGVDAVLCLGDNLSGPLLPRDTAQWLMASGWTVLAGNHERQILEWTPELGGASDGHARAELGAAELDWLRALQPAQQWAPDVFLCHGTPRSDCEHFLETPHDGRLRLATAAEIAERLDGQASALVACGHSHLPRLLRTPAGQLLVNPGSVGLQAYVDDEPERYVVERGTPDANYAIVERTGNTWHGSLNALPYDHRAMAALARRNGRPEWERALLTGYIG</sequence>
<dbReference type="Gene3D" id="3.60.21.10">
    <property type="match status" value="1"/>
</dbReference>
<feature type="domain" description="Calcineurin-like phosphoesterase" evidence="2">
    <location>
        <begin position="1"/>
        <end position="178"/>
    </location>
</feature>
<dbReference type="EMBL" id="JAVDXV010000004">
    <property type="protein sequence ID" value="MDR7333180.1"/>
    <property type="molecule type" value="Genomic_DNA"/>
</dbReference>
<dbReference type="Proteomes" id="UP001180825">
    <property type="component" value="Unassembled WGS sequence"/>
</dbReference>
<reference evidence="3 4" key="1">
    <citation type="submission" date="2023-07" db="EMBL/GenBank/DDBJ databases">
        <title>Sorghum-associated microbial communities from plants grown in Nebraska, USA.</title>
        <authorList>
            <person name="Schachtman D."/>
        </authorList>
    </citation>
    <scope>NUCLEOTIDE SEQUENCE [LARGE SCALE GENOMIC DNA]</scope>
    <source>
        <strain evidence="3 4">BE316</strain>
    </source>
</reference>
<dbReference type="InterPro" id="IPR011152">
    <property type="entry name" value="Pesterase_MJ0912"/>
</dbReference>
<dbReference type="PANTHER" id="PTHR42850">
    <property type="entry name" value="METALLOPHOSPHOESTERASE"/>
    <property type="match status" value="1"/>
</dbReference>
<organism evidence="3 4">
    <name type="scientific">Roseateles asaccharophilus</name>
    <dbReference type="NCBI Taxonomy" id="582607"/>
    <lineage>
        <taxon>Bacteria</taxon>
        <taxon>Pseudomonadati</taxon>
        <taxon>Pseudomonadota</taxon>
        <taxon>Betaproteobacteria</taxon>
        <taxon>Burkholderiales</taxon>
        <taxon>Sphaerotilaceae</taxon>
        <taxon>Roseateles</taxon>
    </lineage>
</organism>
<name>A0ABU2A7K4_9BURK</name>
<evidence type="ECO:0000313" key="4">
    <source>
        <dbReference type="Proteomes" id="UP001180825"/>
    </source>
</evidence>
<keyword evidence="4" id="KW-1185">Reference proteome</keyword>
<comment type="caution">
    <text evidence="3">The sequence shown here is derived from an EMBL/GenBank/DDBJ whole genome shotgun (WGS) entry which is preliminary data.</text>
</comment>
<evidence type="ECO:0000313" key="3">
    <source>
        <dbReference type="EMBL" id="MDR7333180.1"/>
    </source>
</evidence>
<dbReference type="Pfam" id="PF12850">
    <property type="entry name" value="Metallophos_2"/>
    <property type="match status" value="1"/>
</dbReference>
<gene>
    <name evidence="3" type="ORF">J2X21_002314</name>
</gene>
<dbReference type="PANTHER" id="PTHR42850:SF2">
    <property type="entry name" value="BLL5683 PROTEIN"/>
    <property type="match status" value="1"/>
</dbReference>
<evidence type="ECO:0000259" key="2">
    <source>
        <dbReference type="Pfam" id="PF12850"/>
    </source>
</evidence>
<dbReference type="SUPFAM" id="SSF56300">
    <property type="entry name" value="Metallo-dependent phosphatases"/>
    <property type="match status" value="1"/>
</dbReference>
<protein>
    <submittedName>
        <fullName evidence="3">Phosphodiesterase</fullName>
    </submittedName>
</protein>
<dbReference type="PIRSF" id="PIRSF000883">
    <property type="entry name" value="Pesterase_MJ0912"/>
    <property type="match status" value="1"/>
</dbReference>
<dbReference type="RefSeq" id="WP_310328634.1">
    <property type="nucleotide sequence ID" value="NZ_JAVDXV010000004.1"/>
</dbReference>
<comment type="similarity">
    <text evidence="1">Belongs to the metallophosphoesterase superfamily. YfcE family.</text>
</comment>
<proteinExistence type="inferred from homology"/>
<dbReference type="InterPro" id="IPR050126">
    <property type="entry name" value="Ap4A_hydrolase"/>
</dbReference>
<evidence type="ECO:0000256" key="1">
    <source>
        <dbReference type="ARBA" id="ARBA00008950"/>
    </source>
</evidence>
<dbReference type="InterPro" id="IPR024654">
    <property type="entry name" value="Calcineurin-like_PHP_lpxH"/>
</dbReference>